<protein>
    <submittedName>
        <fullName evidence="1">Uncharacterized protein</fullName>
    </submittedName>
</protein>
<dbReference type="EMBL" id="FOKW01000008">
    <property type="protein sequence ID" value="SFC40837.1"/>
    <property type="molecule type" value="Genomic_DNA"/>
</dbReference>
<keyword evidence="2" id="KW-1185">Reference proteome</keyword>
<gene>
    <name evidence="1" type="ORF">SAMN05444422_10824</name>
</gene>
<proteinExistence type="predicted"/>
<dbReference type="Proteomes" id="UP000199161">
    <property type="component" value="Unassembled WGS sequence"/>
</dbReference>
<organism evidence="1 2">
    <name type="scientific">Natronobacterium haloterrestre</name>
    <name type="common">Halobiforma haloterrestris</name>
    <dbReference type="NCBI Taxonomy" id="148448"/>
    <lineage>
        <taxon>Archaea</taxon>
        <taxon>Methanobacteriati</taxon>
        <taxon>Methanobacteriota</taxon>
        <taxon>Stenosarchaea group</taxon>
        <taxon>Halobacteria</taxon>
        <taxon>Halobacteriales</taxon>
        <taxon>Natrialbaceae</taxon>
        <taxon>Natronobacterium</taxon>
    </lineage>
</organism>
<name>A0A1I1IX24_NATHA</name>
<sequence>MMRNEVVELGQKFSLLERLQLKLTIQAHLRHQEGKQLWVLSGMEK</sequence>
<accession>A0A1I1IX24</accession>
<evidence type="ECO:0000313" key="1">
    <source>
        <dbReference type="EMBL" id="SFC40837.1"/>
    </source>
</evidence>
<dbReference type="AlphaFoldDB" id="A0A1I1IX24"/>
<reference evidence="2" key="1">
    <citation type="submission" date="2016-10" db="EMBL/GenBank/DDBJ databases">
        <authorList>
            <person name="Varghese N."/>
            <person name="Submissions S."/>
        </authorList>
    </citation>
    <scope>NUCLEOTIDE SEQUENCE [LARGE SCALE GENOMIC DNA]</scope>
    <source>
        <strain evidence="2">DSM 13078</strain>
    </source>
</reference>
<evidence type="ECO:0000313" key="2">
    <source>
        <dbReference type="Proteomes" id="UP000199161"/>
    </source>
</evidence>